<evidence type="ECO:0000313" key="2">
    <source>
        <dbReference type="EMBL" id="SFM93663.1"/>
    </source>
</evidence>
<dbReference type="GO" id="GO:0000150">
    <property type="term" value="F:DNA strand exchange activity"/>
    <property type="evidence" value="ECO:0007669"/>
    <property type="project" value="InterPro"/>
</dbReference>
<protein>
    <recommendedName>
        <fullName evidence="1">Resolvase/invertase-type recombinase catalytic domain-containing protein</fullName>
    </recommendedName>
</protein>
<dbReference type="EMBL" id="FOVC01000001">
    <property type="protein sequence ID" value="SFM93663.1"/>
    <property type="molecule type" value="Genomic_DNA"/>
</dbReference>
<accession>A0A1I4UY23</accession>
<dbReference type="InterPro" id="IPR036162">
    <property type="entry name" value="Resolvase-like_N_sf"/>
</dbReference>
<dbReference type="InterPro" id="IPR006119">
    <property type="entry name" value="Resolv_N"/>
</dbReference>
<reference evidence="3" key="1">
    <citation type="submission" date="2016-10" db="EMBL/GenBank/DDBJ databases">
        <authorList>
            <person name="Varghese N."/>
            <person name="Submissions S."/>
        </authorList>
    </citation>
    <scope>NUCLEOTIDE SEQUENCE [LARGE SCALE GENOMIC DNA]</scope>
    <source>
        <strain evidence="3">N6PO6</strain>
    </source>
</reference>
<keyword evidence="3" id="KW-1185">Reference proteome</keyword>
<sequence>MAVIGYINVLTIDQNSDLQRNILTSANCDRISEDCMSGKVASCSGLKRALIAKTPLPCGE</sequence>
<name>A0A1I4UY23_9GAMM</name>
<organism evidence="2 3">
    <name type="scientific">Izhakiella capsodis</name>
    <dbReference type="NCBI Taxonomy" id="1367852"/>
    <lineage>
        <taxon>Bacteria</taxon>
        <taxon>Pseudomonadati</taxon>
        <taxon>Pseudomonadota</taxon>
        <taxon>Gammaproteobacteria</taxon>
        <taxon>Enterobacterales</taxon>
        <taxon>Erwiniaceae</taxon>
        <taxon>Izhakiella</taxon>
    </lineage>
</organism>
<evidence type="ECO:0000313" key="3">
    <source>
        <dbReference type="Proteomes" id="UP000242222"/>
    </source>
</evidence>
<gene>
    <name evidence="2" type="ORF">SAMN05216516_101419</name>
</gene>
<feature type="domain" description="Resolvase/invertase-type recombinase catalytic" evidence="1">
    <location>
        <begin position="2"/>
        <end position="60"/>
    </location>
</feature>
<dbReference type="AlphaFoldDB" id="A0A1I4UY23"/>
<dbReference type="STRING" id="1367852.SAMN05216516_101419"/>
<dbReference type="SUPFAM" id="SSF53041">
    <property type="entry name" value="Resolvase-like"/>
    <property type="match status" value="1"/>
</dbReference>
<dbReference type="GO" id="GO:0003677">
    <property type="term" value="F:DNA binding"/>
    <property type="evidence" value="ECO:0007669"/>
    <property type="project" value="InterPro"/>
</dbReference>
<dbReference type="PROSITE" id="PS51736">
    <property type="entry name" value="RECOMBINASES_3"/>
    <property type="match status" value="1"/>
</dbReference>
<proteinExistence type="predicted"/>
<evidence type="ECO:0000259" key="1">
    <source>
        <dbReference type="PROSITE" id="PS51736"/>
    </source>
</evidence>
<dbReference type="Proteomes" id="UP000242222">
    <property type="component" value="Unassembled WGS sequence"/>
</dbReference>